<dbReference type="WBParaSite" id="HCON_00171880-00001">
    <property type="protein sequence ID" value="HCON_00171880-00001"/>
    <property type="gene ID" value="HCON_00171880"/>
</dbReference>
<protein>
    <submittedName>
        <fullName evidence="2">AH domain-containing protein</fullName>
    </submittedName>
</protein>
<accession>A0A7I4Z3W5</accession>
<organism evidence="1 2">
    <name type="scientific">Haemonchus contortus</name>
    <name type="common">Barber pole worm</name>
    <dbReference type="NCBI Taxonomy" id="6289"/>
    <lineage>
        <taxon>Eukaryota</taxon>
        <taxon>Metazoa</taxon>
        <taxon>Ecdysozoa</taxon>
        <taxon>Nematoda</taxon>
        <taxon>Chromadorea</taxon>
        <taxon>Rhabditida</taxon>
        <taxon>Rhabditina</taxon>
        <taxon>Rhabditomorpha</taxon>
        <taxon>Strongyloidea</taxon>
        <taxon>Trichostrongylidae</taxon>
        <taxon>Haemonchus</taxon>
    </lineage>
</organism>
<dbReference type="OMA" id="EAIFNDC"/>
<dbReference type="Proteomes" id="UP000025227">
    <property type="component" value="Unplaced"/>
</dbReference>
<proteinExistence type="predicted"/>
<evidence type="ECO:0000313" key="1">
    <source>
        <dbReference type="Proteomes" id="UP000025227"/>
    </source>
</evidence>
<reference evidence="2" key="1">
    <citation type="submission" date="2020-12" db="UniProtKB">
        <authorList>
            <consortium name="WormBaseParasite"/>
        </authorList>
    </citation>
    <scope>IDENTIFICATION</scope>
    <source>
        <strain evidence="2">MHco3</strain>
    </source>
</reference>
<sequence length="153" mass="18066">MLSNDSSQIRRQIGFFQKQLQRYESTITATFKEYRIKIEQHDFRYLNNDELESFRNEIVPQRRSLLKAYQKMTKLHDEWVTVQDSKEGEEAIFNDCISKYGDYRESITTSVNRLESLDTLLNAIDQEYFKRNSNVPSDISEATSLDEYGNEPA</sequence>
<evidence type="ECO:0000313" key="2">
    <source>
        <dbReference type="WBParaSite" id="HCON_00171880-00001"/>
    </source>
</evidence>
<keyword evidence="1" id="KW-1185">Reference proteome</keyword>
<dbReference type="AlphaFoldDB" id="A0A7I4Z3W5"/>
<name>A0A7I4Z3W5_HAECO</name>
<dbReference type="OrthoDB" id="5839458at2759"/>